<evidence type="ECO:0008006" key="4">
    <source>
        <dbReference type="Google" id="ProtNLM"/>
    </source>
</evidence>
<feature type="region of interest" description="Disordered" evidence="1">
    <location>
        <begin position="1"/>
        <end position="24"/>
    </location>
</feature>
<dbReference type="AlphaFoldDB" id="A0A814XYA4"/>
<name>A0A814XYA4_ADIRI</name>
<gene>
    <name evidence="2" type="ORF">XAT740_LOCUS24781</name>
</gene>
<evidence type="ECO:0000313" key="3">
    <source>
        <dbReference type="Proteomes" id="UP000663828"/>
    </source>
</evidence>
<evidence type="ECO:0000256" key="1">
    <source>
        <dbReference type="SAM" id="MobiDB-lite"/>
    </source>
</evidence>
<keyword evidence="3" id="KW-1185">Reference proteome</keyword>
<accession>A0A814XYA4</accession>
<proteinExistence type="predicted"/>
<dbReference type="Gene3D" id="3.80.10.10">
    <property type="entry name" value="Ribonuclease Inhibitor"/>
    <property type="match status" value="1"/>
</dbReference>
<reference evidence="2" key="1">
    <citation type="submission" date="2021-02" db="EMBL/GenBank/DDBJ databases">
        <authorList>
            <person name="Nowell W R."/>
        </authorList>
    </citation>
    <scope>NUCLEOTIDE SEQUENCE</scope>
</reference>
<organism evidence="2 3">
    <name type="scientific">Adineta ricciae</name>
    <name type="common">Rotifer</name>
    <dbReference type="NCBI Taxonomy" id="249248"/>
    <lineage>
        <taxon>Eukaryota</taxon>
        <taxon>Metazoa</taxon>
        <taxon>Spiralia</taxon>
        <taxon>Gnathifera</taxon>
        <taxon>Rotifera</taxon>
        <taxon>Eurotatoria</taxon>
        <taxon>Bdelloidea</taxon>
        <taxon>Adinetida</taxon>
        <taxon>Adinetidae</taxon>
        <taxon>Adineta</taxon>
    </lineage>
</organism>
<evidence type="ECO:0000313" key="2">
    <source>
        <dbReference type="EMBL" id="CAF1222423.1"/>
    </source>
</evidence>
<dbReference type="Proteomes" id="UP000663828">
    <property type="component" value="Unassembled WGS sequence"/>
</dbReference>
<comment type="caution">
    <text evidence="2">The sequence shown here is derived from an EMBL/GenBank/DDBJ whole genome shotgun (WGS) entry which is preliminary data.</text>
</comment>
<feature type="compositionally biased region" description="Basic and acidic residues" evidence="1">
    <location>
        <begin position="14"/>
        <end position="24"/>
    </location>
</feature>
<dbReference type="InterPro" id="IPR032675">
    <property type="entry name" value="LRR_dom_sf"/>
</dbReference>
<dbReference type="EMBL" id="CAJNOR010001935">
    <property type="protein sequence ID" value="CAF1222423.1"/>
    <property type="molecule type" value="Genomic_DNA"/>
</dbReference>
<protein>
    <recommendedName>
        <fullName evidence="4">F-box domain-containing protein</fullName>
    </recommendedName>
</protein>
<sequence length="613" mass="71426">MNRNKRKPNVVSKSNEDNDKKQRIDRSCLPNANMNRSVITHLESLSNEIIYEIFDFLHSYDIYQAFFHLNTRFRQLCIHPNLSIAITSLSSKQKSFERYFNEFVVPYLYRIRSLDLSNLFLIDLISKTTNNLLHCTQLQTVVLGELEVSYLTNILSNLSTELNLLSLTLCIDANSNCTQIYDRIFHFPALKYCTIHATVDNLFESLLISAQPTSPIEYLNINSSCHLNHLHTCLSHVPQLRHLLVESIHTVDDVDDLQDYSHDFNQLTSVVLVLKKINLQLFEKFVDKHFRQLRKLTISVPDENDHINAEQWQYLIVSFMPCLKTFDYQLGTLSCYRNGHISHKILLKTFQTSFWLKRHWHFALESYLPTFQLKQEILYSTQPYTRKHFVLSDQADFINKDKVSLNYVDRVIIFDMSIPENSNKYFPVATELAIYDRHSAVVDGHLYENLHLILSLTQITRLTVDDELIKYKDLLNLLCSLINLHTLRLSSTQSSLDKSLPSQRSEQFCTISKQNKIVDLTIEGDFSLKTHQFLLNLCPRLQYFSIQSPSKILLPAMKFLQSKIQKSTCQLISFSITQLSLTSIEQLLVDIRSKALFHDYAMVTNHSGLFIWF</sequence>